<keyword evidence="4" id="KW-1185">Reference proteome</keyword>
<accession>A0A4Y9Z5K2</accession>
<dbReference type="CDD" id="cd00170">
    <property type="entry name" value="SEC14"/>
    <property type="match status" value="1"/>
</dbReference>
<dbReference type="InterPro" id="IPR001251">
    <property type="entry name" value="CRAL-TRIO_dom"/>
</dbReference>
<dbReference type="SMART" id="SM00516">
    <property type="entry name" value="SEC14"/>
    <property type="match status" value="1"/>
</dbReference>
<evidence type="ECO:0000259" key="2">
    <source>
        <dbReference type="PROSITE" id="PS50191"/>
    </source>
</evidence>
<dbReference type="EMBL" id="SEOQ01000144">
    <property type="protein sequence ID" value="TFY69143.1"/>
    <property type="molecule type" value="Genomic_DNA"/>
</dbReference>
<gene>
    <name evidence="3" type="ORF">EVG20_g3274</name>
</gene>
<dbReference type="AlphaFoldDB" id="A0A4Y9Z5K2"/>
<sequence>MEIQARLQQQYDNLEQLYEENLASALSLQSTLLDRVLPDVVDELELDSDQVEELRDWLGDAESVFRLLKRHRFTSSFALEAASDILIWRAKNLPREYVSRENVPLILRLPPGAHDFLGRPILVLRISALKGASEHVKEYLMEQAEDLRVQLAKLNSVNSSESAKCPILQYSLLVDMQGALLSDANVDLPTWYIREVVPRFPGMLAAVLIVNYSWAHSGVWNIMKHILPDSTLSKVFFPSQKELHQAIPPSSLPEDYGGSLPKLEELFRPPQPSSSTHVTPDEKSYTNGEAVRAGPPQVTITKSPKVSATSQYNPFFGYPVRLSPNQTASSVPSLYYGRQRKRDLLRTLALLWWEKWKKRVAVLFALLAILYLIRRGNRRFPRRHLIAYLPLLPFPFRTLRALR</sequence>
<dbReference type="PANTHER" id="PTHR46590">
    <property type="entry name" value="PHOSPHATIDYLINOSITOL TRANSFER PROTEIN CSR1-RELATED"/>
    <property type="match status" value="1"/>
</dbReference>
<proteinExistence type="predicted"/>
<dbReference type="Proteomes" id="UP000298327">
    <property type="component" value="Unassembled WGS sequence"/>
</dbReference>
<comment type="caution">
    <text evidence="3">The sequence shown here is derived from an EMBL/GenBank/DDBJ whole genome shotgun (WGS) entry which is preliminary data.</text>
</comment>
<dbReference type="Gene3D" id="3.40.525.10">
    <property type="entry name" value="CRAL-TRIO lipid binding domain"/>
    <property type="match status" value="1"/>
</dbReference>
<name>A0A4Y9Z5K2_9AGAM</name>
<dbReference type="PANTHER" id="PTHR46590:SF4">
    <property type="entry name" value="CRAL-TRIO DOMAIN-CONTAINING PROTEIN"/>
    <property type="match status" value="1"/>
</dbReference>
<dbReference type="OrthoDB" id="75724at2759"/>
<dbReference type="SUPFAM" id="SSF52087">
    <property type="entry name" value="CRAL/TRIO domain"/>
    <property type="match status" value="1"/>
</dbReference>
<reference evidence="3 4" key="1">
    <citation type="submission" date="2019-02" db="EMBL/GenBank/DDBJ databases">
        <title>Genome sequencing of the rare red list fungi Dentipellis fragilis.</title>
        <authorList>
            <person name="Buettner E."/>
            <person name="Kellner H."/>
        </authorList>
    </citation>
    <scope>NUCLEOTIDE SEQUENCE [LARGE SCALE GENOMIC DNA]</scope>
    <source>
        <strain evidence="3 4">DSM 105465</strain>
    </source>
</reference>
<evidence type="ECO:0000313" key="4">
    <source>
        <dbReference type="Proteomes" id="UP000298327"/>
    </source>
</evidence>
<organism evidence="3 4">
    <name type="scientific">Dentipellis fragilis</name>
    <dbReference type="NCBI Taxonomy" id="205917"/>
    <lineage>
        <taxon>Eukaryota</taxon>
        <taxon>Fungi</taxon>
        <taxon>Dikarya</taxon>
        <taxon>Basidiomycota</taxon>
        <taxon>Agaricomycotina</taxon>
        <taxon>Agaricomycetes</taxon>
        <taxon>Russulales</taxon>
        <taxon>Hericiaceae</taxon>
        <taxon>Dentipellis</taxon>
    </lineage>
</organism>
<protein>
    <recommendedName>
        <fullName evidence="2">CRAL-TRIO domain-containing protein</fullName>
    </recommendedName>
</protein>
<evidence type="ECO:0000313" key="3">
    <source>
        <dbReference type="EMBL" id="TFY69143.1"/>
    </source>
</evidence>
<dbReference type="PROSITE" id="PS50191">
    <property type="entry name" value="CRAL_TRIO"/>
    <property type="match status" value="1"/>
</dbReference>
<dbReference type="InterPro" id="IPR052432">
    <property type="entry name" value="PITP/CRAL-TRIO"/>
</dbReference>
<dbReference type="InterPro" id="IPR036865">
    <property type="entry name" value="CRAL-TRIO_dom_sf"/>
</dbReference>
<feature type="region of interest" description="Disordered" evidence="1">
    <location>
        <begin position="268"/>
        <end position="296"/>
    </location>
</feature>
<dbReference type="STRING" id="205917.A0A4Y9Z5K2"/>
<evidence type="ECO:0000256" key="1">
    <source>
        <dbReference type="SAM" id="MobiDB-lite"/>
    </source>
</evidence>
<feature type="domain" description="CRAL-TRIO" evidence="2">
    <location>
        <begin position="95"/>
        <end position="264"/>
    </location>
</feature>
<dbReference type="Pfam" id="PF00650">
    <property type="entry name" value="CRAL_TRIO"/>
    <property type="match status" value="1"/>
</dbReference>